<evidence type="ECO:0000256" key="6">
    <source>
        <dbReference type="ARBA" id="ARBA00022801"/>
    </source>
</evidence>
<keyword evidence="2 9" id="KW-1003">Cell membrane</keyword>
<evidence type="ECO:0000313" key="12">
    <source>
        <dbReference type="Proteomes" id="UP000676409"/>
    </source>
</evidence>
<sequence>MASESPGRRTSWVAYALAALVVVLDQASKAYVIGPLDLPERLRIPVLPPFFMLSSVANQGVSFGLLRADTPMGRWLLVIFAAAVVIGLGVFAWRQTRLWTALAIGLIMGGAIGNNLIDRVRFGSVVDFLDFSGIGFKWVFNVADSAITVGVILLLLEGLVSPNKAEKPAAS</sequence>
<dbReference type="EMBL" id="CP073078">
    <property type="protein sequence ID" value="QUD87676.1"/>
    <property type="molecule type" value="Genomic_DNA"/>
</dbReference>
<evidence type="ECO:0000256" key="8">
    <source>
        <dbReference type="ARBA" id="ARBA00023136"/>
    </source>
</evidence>
<evidence type="ECO:0000256" key="2">
    <source>
        <dbReference type="ARBA" id="ARBA00022475"/>
    </source>
</evidence>
<dbReference type="Proteomes" id="UP000676409">
    <property type="component" value="Chromosome"/>
</dbReference>
<evidence type="ECO:0000256" key="10">
    <source>
        <dbReference type="RuleBase" id="RU004181"/>
    </source>
</evidence>
<comment type="similarity">
    <text evidence="1 9 10">Belongs to the peptidase A8 family.</text>
</comment>
<comment type="pathway">
    <text evidence="9">Protein modification; lipoprotein biosynthesis (signal peptide cleavage).</text>
</comment>
<gene>
    <name evidence="9 11" type="primary">lspA</name>
    <name evidence="11" type="ORF">KCG34_21940</name>
</gene>
<dbReference type="Pfam" id="PF01252">
    <property type="entry name" value="Peptidase_A8"/>
    <property type="match status" value="1"/>
</dbReference>
<dbReference type="PRINTS" id="PR00781">
    <property type="entry name" value="LIPOSIGPTASE"/>
</dbReference>
<keyword evidence="3 9" id="KW-0645">Protease</keyword>
<keyword evidence="5 9" id="KW-0064">Aspartyl protease</keyword>
<keyword evidence="12" id="KW-1185">Reference proteome</keyword>
<comment type="subcellular location">
    <subcellularLocation>
        <location evidence="9">Cell membrane</location>
        <topology evidence="9">Multi-pass membrane protein</topology>
    </subcellularLocation>
</comment>
<dbReference type="GO" id="GO:0006508">
    <property type="term" value="P:proteolysis"/>
    <property type="evidence" value="ECO:0007669"/>
    <property type="project" value="UniProtKB-KW"/>
</dbReference>
<reference evidence="11" key="1">
    <citation type="submission" date="2021-04" db="EMBL/GenBank/DDBJ databases">
        <title>The complete genome sequence of Caulobacter sp. S6.</title>
        <authorList>
            <person name="Tang Y."/>
            <person name="Ouyang W."/>
            <person name="Liu Q."/>
            <person name="Huang B."/>
            <person name="Guo Z."/>
            <person name="Lei P."/>
        </authorList>
    </citation>
    <scope>NUCLEOTIDE SEQUENCE</scope>
    <source>
        <strain evidence="11">S6</strain>
    </source>
</reference>
<comment type="catalytic activity">
    <reaction evidence="9">
        <text>Release of signal peptides from bacterial membrane prolipoproteins. Hydrolyzes -Xaa-Yaa-Zaa-|-(S,diacylglyceryl)Cys-, in which Xaa is hydrophobic (preferably Leu), and Yaa (Ala or Ser) and Zaa (Gly or Ala) have small, neutral side chains.</text>
        <dbReference type="EC" id="3.4.23.36"/>
    </reaction>
</comment>
<dbReference type="InterPro" id="IPR001872">
    <property type="entry name" value="Peptidase_A8"/>
</dbReference>
<dbReference type="RefSeq" id="WP_211937726.1">
    <property type="nucleotide sequence ID" value="NZ_CP073078.1"/>
</dbReference>
<feature type="transmembrane region" description="Helical" evidence="9">
    <location>
        <begin position="99"/>
        <end position="117"/>
    </location>
</feature>
<dbReference type="NCBIfam" id="TIGR00077">
    <property type="entry name" value="lspA"/>
    <property type="match status" value="1"/>
</dbReference>
<accession>A0A975IVT7</accession>
<name>A0A975IVT7_9CAUL</name>
<keyword evidence="7 9" id="KW-1133">Transmembrane helix</keyword>
<evidence type="ECO:0000256" key="1">
    <source>
        <dbReference type="ARBA" id="ARBA00006139"/>
    </source>
</evidence>
<dbReference type="GO" id="GO:0004190">
    <property type="term" value="F:aspartic-type endopeptidase activity"/>
    <property type="evidence" value="ECO:0007669"/>
    <property type="project" value="UniProtKB-UniRule"/>
</dbReference>
<comment type="function">
    <text evidence="9">This protein specifically catalyzes the removal of signal peptides from prolipoproteins.</text>
</comment>
<dbReference type="EC" id="3.4.23.36" evidence="9"/>
<keyword evidence="6 9" id="KW-0378">Hydrolase</keyword>
<evidence type="ECO:0000256" key="4">
    <source>
        <dbReference type="ARBA" id="ARBA00022692"/>
    </source>
</evidence>
<proteinExistence type="inferred from homology"/>
<evidence type="ECO:0000256" key="7">
    <source>
        <dbReference type="ARBA" id="ARBA00022989"/>
    </source>
</evidence>
<dbReference type="AlphaFoldDB" id="A0A975IVT7"/>
<feature type="transmembrane region" description="Helical" evidence="9">
    <location>
        <begin position="138"/>
        <end position="156"/>
    </location>
</feature>
<evidence type="ECO:0000256" key="3">
    <source>
        <dbReference type="ARBA" id="ARBA00022670"/>
    </source>
</evidence>
<keyword evidence="8 9" id="KW-0472">Membrane</keyword>
<dbReference type="GO" id="GO:0005886">
    <property type="term" value="C:plasma membrane"/>
    <property type="evidence" value="ECO:0007669"/>
    <property type="project" value="UniProtKB-SubCell"/>
</dbReference>
<feature type="transmembrane region" description="Helical" evidence="9">
    <location>
        <begin position="46"/>
        <end position="66"/>
    </location>
</feature>
<dbReference type="PANTHER" id="PTHR33695">
    <property type="entry name" value="LIPOPROTEIN SIGNAL PEPTIDASE"/>
    <property type="match status" value="1"/>
</dbReference>
<organism evidence="11 12">
    <name type="scientific">Phenylobacterium montanum</name>
    <dbReference type="NCBI Taxonomy" id="2823693"/>
    <lineage>
        <taxon>Bacteria</taxon>
        <taxon>Pseudomonadati</taxon>
        <taxon>Pseudomonadota</taxon>
        <taxon>Alphaproteobacteria</taxon>
        <taxon>Caulobacterales</taxon>
        <taxon>Caulobacteraceae</taxon>
        <taxon>Phenylobacterium</taxon>
    </lineage>
</organism>
<evidence type="ECO:0000313" key="11">
    <source>
        <dbReference type="EMBL" id="QUD87676.1"/>
    </source>
</evidence>
<dbReference type="PANTHER" id="PTHR33695:SF1">
    <property type="entry name" value="LIPOPROTEIN SIGNAL PEPTIDASE"/>
    <property type="match status" value="1"/>
</dbReference>
<protein>
    <recommendedName>
        <fullName evidence="9">Lipoprotein signal peptidase</fullName>
        <ecNumber evidence="9">3.4.23.36</ecNumber>
    </recommendedName>
    <alternativeName>
        <fullName evidence="9">Prolipoprotein signal peptidase</fullName>
    </alternativeName>
    <alternativeName>
        <fullName evidence="9">Signal peptidase II</fullName>
        <shortName evidence="9">SPase II</shortName>
    </alternativeName>
</protein>
<dbReference type="KEGG" id="caul:KCG34_21940"/>
<dbReference type="HAMAP" id="MF_00161">
    <property type="entry name" value="LspA"/>
    <property type="match status" value="1"/>
</dbReference>
<feature type="active site" evidence="9">
    <location>
        <position position="144"/>
    </location>
</feature>
<evidence type="ECO:0000256" key="9">
    <source>
        <dbReference type="HAMAP-Rule" id="MF_00161"/>
    </source>
</evidence>
<feature type="active site" evidence="9">
    <location>
        <position position="127"/>
    </location>
</feature>
<keyword evidence="4 9" id="KW-0812">Transmembrane</keyword>
<feature type="transmembrane region" description="Helical" evidence="9">
    <location>
        <begin position="75"/>
        <end position="93"/>
    </location>
</feature>
<evidence type="ECO:0000256" key="5">
    <source>
        <dbReference type="ARBA" id="ARBA00022750"/>
    </source>
</evidence>